<dbReference type="InterPro" id="IPR037171">
    <property type="entry name" value="NagB/RpiA_transferase-like"/>
</dbReference>
<dbReference type="InterPro" id="IPR036388">
    <property type="entry name" value="WH-like_DNA-bd_sf"/>
</dbReference>
<keyword evidence="4" id="KW-0804">Transcription</keyword>
<evidence type="ECO:0000313" key="7">
    <source>
        <dbReference type="EMBL" id="AFM17776.1"/>
    </source>
</evidence>
<dbReference type="SUPFAM" id="SSF100950">
    <property type="entry name" value="NagB/RpiA/CoA transferase-like"/>
    <property type="match status" value="1"/>
</dbReference>
<comment type="similarity">
    <text evidence="1">Belongs to the SorC transcriptional regulatory family.</text>
</comment>
<dbReference type="InterPro" id="IPR012318">
    <property type="entry name" value="HTH_CRP"/>
</dbReference>
<dbReference type="EMBL" id="CP003053">
    <property type="protein sequence ID" value="AFM17776.1"/>
    <property type="molecule type" value="Genomic_DNA"/>
</dbReference>
<evidence type="ECO:0000256" key="4">
    <source>
        <dbReference type="ARBA" id="ARBA00023163"/>
    </source>
</evidence>
<feature type="region of interest" description="Disordered" evidence="5">
    <location>
        <begin position="9"/>
        <end position="29"/>
    </location>
</feature>
<dbReference type="STRING" id="710421.Mycch_3024"/>
<dbReference type="Gene3D" id="1.10.10.10">
    <property type="entry name" value="Winged helix-like DNA-binding domain superfamily/Winged helix DNA-binding domain"/>
    <property type="match status" value="1"/>
</dbReference>
<dbReference type="Pfam" id="PF04198">
    <property type="entry name" value="Sugar-bind"/>
    <property type="match status" value="1"/>
</dbReference>
<keyword evidence="3" id="KW-0238">DNA-binding</keyword>
<feature type="domain" description="HTH cro/C1-type" evidence="6">
    <location>
        <begin position="52"/>
        <end position="110"/>
    </location>
</feature>
<dbReference type="AlphaFoldDB" id="I4BKG9"/>
<dbReference type="InterPro" id="IPR051054">
    <property type="entry name" value="SorC_transcr_regulators"/>
</dbReference>
<evidence type="ECO:0000256" key="5">
    <source>
        <dbReference type="SAM" id="MobiDB-lite"/>
    </source>
</evidence>
<evidence type="ECO:0000256" key="1">
    <source>
        <dbReference type="ARBA" id="ARBA00010466"/>
    </source>
</evidence>
<organism evidence="7 8">
    <name type="scientific">Mycolicibacterium chubuense (strain NBB4)</name>
    <name type="common">Mycobacterium chubuense</name>
    <dbReference type="NCBI Taxonomy" id="710421"/>
    <lineage>
        <taxon>Bacteria</taxon>
        <taxon>Bacillati</taxon>
        <taxon>Actinomycetota</taxon>
        <taxon>Actinomycetes</taxon>
        <taxon>Mycobacteriales</taxon>
        <taxon>Mycobacteriaceae</taxon>
        <taxon>Mycolicibacterium</taxon>
    </lineage>
</organism>
<dbReference type="PROSITE" id="PS50943">
    <property type="entry name" value="HTH_CROC1"/>
    <property type="match status" value="1"/>
</dbReference>
<protein>
    <submittedName>
        <fullName evidence="7">Transcriptional regulator with sigma factor-related N-terminal domain</fullName>
    </submittedName>
</protein>
<dbReference type="SUPFAM" id="SSF46785">
    <property type="entry name" value="Winged helix' DNA-binding domain"/>
    <property type="match status" value="1"/>
</dbReference>
<dbReference type="PANTHER" id="PTHR34294">
    <property type="entry name" value="TRANSCRIPTIONAL REGULATOR-RELATED"/>
    <property type="match status" value="1"/>
</dbReference>
<dbReference type="InterPro" id="IPR007324">
    <property type="entry name" value="Sugar-bd_dom_put"/>
</dbReference>
<dbReference type="InterPro" id="IPR001387">
    <property type="entry name" value="Cro/C1-type_HTH"/>
</dbReference>
<keyword evidence="8" id="KW-1185">Reference proteome</keyword>
<sequence length="355" mass="37947" precursor="true">MFSVILTRMPRSAQPTPSAAKSEGVAAEAEGSHFPPTLLYTAARLYYEDEATQAEIAQQLGTSRATVSRLLAEAKRQGIVRIEVVPPAQAQPTELADRLARALNLNTVYLSPPLPAPGPGRTVVDVMGRVLAPATGRALSEAGLLPGDVLLVSSGRTVYELAQHELTPLPGVIVAPTVGGNDQPYEWYQTNEITRLVANRVGGRANYLFAPALPGPALYESLLEDPSIQRVLHQWPHARCALMGVGAPPLTRTDIPQFVPTGSGSLRFAVGDVCSRFYDRNGEAVSFDGMERLIALELEVLKHIPVTIAVAVGRDKVESIAAGARGGYFNRLVTDPATAEALLEASEVDSRKEVS</sequence>
<dbReference type="Proteomes" id="UP000006057">
    <property type="component" value="Chromosome"/>
</dbReference>
<dbReference type="GO" id="GO:0003677">
    <property type="term" value="F:DNA binding"/>
    <property type="evidence" value="ECO:0007669"/>
    <property type="project" value="UniProtKB-KW"/>
</dbReference>
<reference evidence="7 8" key="1">
    <citation type="submission" date="2012-06" db="EMBL/GenBank/DDBJ databases">
        <title>Complete sequence of chromosome of Mycobacterium chubuense NBB4.</title>
        <authorList>
            <consortium name="US DOE Joint Genome Institute"/>
            <person name="Lucas S."/>
            <person name="Han J."/>
            <person name="Lapidus A."/>
            <person name="Cheng J.-F."/>
            <person name="Goodwin L."/>
            <person name="Pitluck S."/>
            <person name="Peters L."/>
            <person name="Mikhailova N."/>
            <person name="Teshima H."/>
            <person name="Detter J.C."/>
            <person name="Han C."/>
            <person name="Tapia R."/>
            <person name="Land M."/>
            <person name="Hauser L."/>
            <person name="Kyrpides N."/>
            <person name="Ivanova N."/>
            <person name="Pagani I."/>
            <person name="Mattes T."/>
            <person name="Holmes A."/>
            <person name="Rutledge P."/>
            <person name="Paulsen I."/>
            <person name="Coleman N."/>
            <person name="Woyke T."/>
        </authorList>
    </citation>
    <scope>NUCLEOTIDE SEQUENCE [LARGE SCALE GENOMIC DNA]</scope>
    <source>
        <strain evidence="7 8">NBB4</strain>
    </source>
</reference>
<dbReference type="InterPro" id="IPR036390">
    <property type="entry name" value="WH_DNA-bd_sf"/>
</dbReference>
<dbReference type="eggNOG" id="COG2390">
    <property type="taxonomic scope" value="Bacteria"/>
</dbReference>
<dbReference type="PANTHER" id="PTHR34294:SF1">
    <property type="entry name" value="TRANSCRIPTIONAL REGULATOR LSRR"/>
    <property type="match status" value="1"/>
</dbReference>
<keyword evidence="2" id="KW-0805">Transcription regulation</keyword>
<evidence type="ECO:0000256" key="2">
    <source>
        <dbReference type="ARBA" id="ARBA00023015"/>
    </source>
</evidence>
<dbReference type="CDD" id="cd00093">
    <property type="entry name" value="HTH_XRE"/>
    <property type="match status" value="1"/>
</dbReference>
<name>I4BKG9_MYCCN</name>
<evidence type="ECO:0000313" key="8">
    <source>
        <dbReference type="Proteomes" id="UP000006057"/>
    </source>
</evidence>
<dbReference type="KEGG" id="mcb:Mycch_3024"/>
<dbReference type="PATRIC" id="fig|710421.3.peg.3018"/>
<evidence type="ECO:0000259" key="6">
    <source>
        <dbReference type="PROSITE" id="PS50943"/>
    </source>
</evidence>
<dbReference type="Gene3D" id="3.40.50.1360">
    <property type="match status" value="1"/>
</dbReference>
<dbReference type="Pfam" id="PF13545">
    <property type="entry name" value="HTH_Crp_2"/>
    <property type="match status" value="1"/>
</dbReference>
<gene>
    <name evidence="7" type="ordered locus">Mycch_3024</name>
</gene>
<proteinExistence type="inferred from homology"/>
<dbReference type="GO" id="GO:0030246">
    <property type="term" value="F:carbohydrate binding"/>
    <property type="evidence" value="ECO:0007669"/>
    <property type="project" value="InterPro"/>
</dbReference>
<accession>I4BKG9</accession>
<dbReference type="GO" id="GO:0006355">
    <property type="term" value="P:regulation of DNA-templated transcription"/>
    <property type="evidence" value="ECO:0007669"/>
    <property type="project" value="InterPro"/>
</dbReference>
<evidence type="ECO:0000256" key="3">
    <source>
        <dbReference type="ARBA" id="ARBA00023125"/>
    </source>
</evidence>
<dbReference type="HOGENOM" id="CLU_054506_1_1_11"/>